<dbReference type="GO" id="GO:0005634">
    <property type="term" value="C:nucleus"/>
    <property type="evidence" value="ECO:0007669"/>
    <property type="project" value="UniProtKB-SubCell"/>
</dbReference>
<evidence type="ECO:0000256" key="3">
    <source>
        <dbReference type="ARBA" id="ARBA00025724"/>
    </source>
</evidence>
<reference evidence="5" key="2">
    <citation type="submission" date="2015-03" db="UniProtKB">
        <authorList>
            <consortium name="EnsemblPlants"/>
        </authorList>
    </citation>
    <scope>IDENTIFICATION</scope>
</reference>
<dbReference type="InterPro" id="IPR038324">
    <property type="entry name" value="Rpb4/RPC9_sf"/>
</dbReference>
<evidence type="ECO:0000256" key="1">
    <source>
        <dbReference type="ARBA" id="ARBA00004123"/>
    </source>
</evidence>
<dbReference type="PANTHER" id="PTHR21297">
    <property type="entry name" value="DNA-DIRECTED RNA POLYMERASE II"/>
    <property type="match status" value="1"/>
</dbReference>
<evidence type="ECO:0000313" key="5">
    <source>
        <dbReference type="EnsemblPlants" id="Bo9g079700.1"/>
    </source>
</evidence>
<reference evidence="5 6" key="1">
    <citation type="journal article" date="2014" name="Genome Biol.">
        <title>Transcriptome and methylome profiling reveals relics of genome dominance in the mesopolyploid Brassica oleracea.</title>
        <authorList>
            <person name="Parkin I.A."/>
            <person name="Koh C."/>
            <person name="Tang H."/>
            <person name="Robinson S.J."/>
            <person name="Kagale S."/>
            <person name="Clarke W.E."/>
            <person name="Town C.D."/>
            <person name="Nixon J."/>
            <person name="Krishnakumar V."/>
            <person name="Bidwell S.L."/>
            <person name="Denoeud F."/>
            <person name="Belcram H."/>
            <person name="Links M.G."/>
            <person name="Just J."/>
            <person name="Clarke C."/>
            <person name="Bender T."/>
            <person name="Huebert T."/>
            <person name="Mason A.S."/>
            <person name="Pires J.C."/>
            <person name="Barker G."/>
            <person name="Moore J."/>
            <person name="Walley P.G."/>
            <person name="Manoli S."/>
            <person name="Batley J."/>
            <person name="Edwards D."/>
            <person name="Nelson M.N."/>
            <person name="Wang X."/>
            <person name="Paterson A.H."/>
            <person name="King G."/>
            <person name="Bancroft I."/>
            <person name="Chalhoub B."/>
            <person name="Sharpe A.G."/>
        </authorList>
    </citation>
    <scope>NUCLEOTIDE SEQUENCE</scope>
    <source>
        <strain evidence="5 6">cv. TO1000</strain>
    </source>
</reference>
<comment type="similarity">
    <text evidence="3">Belongs to the eukaryotic RPB4 RNA polymerase subunit family.</text>
</comment>
<dbReference type="InterPro" id="IPR005574">
    <property type="entry name" value="Rpb4/RPC9"/>
</dbReference>
<evidence type="ECO:0000259" key="4">
    <source>
        <dbReference type="SMART" id="SM00657"/>
    </source>
</evidence>
<evidence type="ECO:0000256" key="2">
    <source>
        <dbReference type="ARBA" id="ARBA00023242"/>
    </source>
</evidence>
<dbReference type="InterPro" id="IPR045222">
    <property type="entry name" value="Rpb4-like"/>
</dbReference>
<dbReference type="GO" id="GO:0000166">
    <property type="term" value="F:nucleotide binding"/>
    <property type="evidence" value="ECO:0007669"/>
    <property type="project" value="InterPro"/>
</dbReference>
<dbReference type="SUPFAM" id="SSF47819">
    <property type="entry name" value="HRDC-like"/>
    <property type="match status" value="1"/>
</dbReference>
<dbReference type="EnsemblPlants" id="Bo9g079700.1">
    <property type="protein sequence ID" value="Bo9g079700.1"/>
    <property type="gene ID" value="Bo9g079700"/>
</dbReference>
<dbReference type="InterPro" id="IPR006590">
    <property type="entry name" value="RNA_pol_Rpb4/RPC9_core"/>
</dbReference>
<dbReference type="HOGENOM" id="CLU_947823_0_0_1"/>
<name>A0A0D3E8F9_BRAOL</name>
<dbReference type="AlphaFoldDB" id="A0A0D3E8F9"/>
<dbReference type="InterPro" id="IPR010997">
    <property type="entry name" value="HRDC-like_sf"/>
</dbReference>
<sequence length="294" mass="33492">MLAGCSSSSVHFPMKHRDWTYPAAAVASPARKHLHLEEASHSTTTTTNRLSARPVYVRLNRALKLPPLATSGCSIKQSIKLPPLTTTRGIAEGFSCIHDNNNRVKKSLKRLAEENKDESCLSRVKRKRGETTEEDHNRGFWFEHSSPAFPFSLTCSGDDKEKIWFVPSEVISQPLHILLPKEKIELLVSLSEREKEKLRVRSRSLAMSGEEEENAAELKIGDEFLKAKCLMNCEVSLILEHKYEQLQLVSEDPMNQVSQVFEKSLQYVKRFSRYKNPDAVRQVREYPLSQLVVS</sequence>
<dbReference type="Pfam" id="PF03874">
    <property type="entry name" value="RNA_pol_Rpb4"/>
    <property type="match status" value="1"/>
</dbReference>
<dbReference type="SMART" id="SM00657">
    <property type="entry name" value="RPOL4c"/>
    <property type="match status" value="1"/>
</dbReference>
<dbReference type="Proteomes" id="UP000032141">
    <property type="component" value="Chromosome C9"/>
</dbReference>
<comment type="subcellular location">
    <subcellularLocation>
        <location evidence="1">Nucleus</location>
    </subcellularLocation>
</comment>
<dbReference type="Gramene" id="Bo9g079700.1">
    <property type="protein sequence ID" value="Bo9g079700.1"/>
    <property type="gene ID" value="Bo9g079700"/>
</dbReference>
<keyword evidence="2" id="KW-0539">Nucleus</keyword>
<evidence type="ECO:0000313" key="6">
    <source>
        <dbReference type="Proteomes" id="UP000032141"/>
    </source>
</evidence>
<dbReference type="eggNOG" id="KOG2351">
    <property type="taxonomic scope" value="Eukaryota"/>
</dbReference>
<keyword evidence="6" id="KW-1185">Reference proteome</keyword>
<feature type="domain" description="RNA polymerase Rpb4/RPC9 core" evidence="4">
    <location>
        <begin position="222"/>
        <end position="293"/>
    </location>
</feature>
<dbReference type="GO" id="GO:0030880">
    <property type="term" value="C:RNA polymerase complex"/>
    <property type="evidence" value="ECO:0007669"/>
    <property type="project" value="InterPro"/>
</dbReference>
<proteinExistence type="inferred from homology"/>
<protein>
    <recommendedName>
        <fullName evidence="4">RNA polymerase Rpb4/RPC9 core domain-containing protein</fullName>
    </recommendedName>
</protein>
<accession>A0A0D3E8F9</accession>
<dbReference type="STRING" id="109376.A0A0D3E8F9"/>
<organism evidence="5 6">
    <name type="scientific">Brassica oleracea var. oleracea</name>
    <dbReference type="NCBI Taxonomy" id="109376"/>
    <lineage>
        <taxon>Eukaryota</taxon>
        <taxon>Viridiplantae</taxon>
        <taxon>Streptophyta</taxon>
        <taxon>Embryophyta</taxon>
        <taxon>Tracheophyta</taxon>
        <taxon>Spermatophyta</taxon>
        <taxon>Magnoliopsida</taxon>
        <taxon>eudicotyledons</taxon>
        <taxon>Gunneridae</taxon>
        <taxon>Pentapetalae</taxon>
        <taxon>rosids</taxon>
        <taxon>malvids</taxon>
        <taxon>Brassicales</taxon>
        <taxon>Brassicaceae</taxon>
        <taxon>Brassiceae</taxon>
        <taxon>Brassica</taxon>
    </lineage>
</organism>
<dbReference type="GO" id="GO:0006352">
    <property type="term" value="P:DNA-templated transcription initiation"/>
    <property type="evidence" value="ECO:0007669"/>
    <property type="project" value="InterPro"/>
</dbReference>
<dbReference type="Gene3D" id="1.20.1250.40">
    <property type="match status" value="1"/>
</dbReference>